<evidence type="ECO:0000313" key="2">
    <source>
        <dbReference type="EMBL" id="NTY60274.1"/>
    </source>
</evidence>
<proteinExistence type="predicted"/>
<feature type="compositionally biased region" description="Polar residues" evidence="1">
    <location>
        <begin position="126"/>
        <end position="135"/>
    </location>
</feature>
<feature type="compositionally biased region" description="Polar residues" evidence="1">
    <location>
        <begin position="154"/>
        <end position="187"/>
    </location>
</feature>
<accession>A0ABX2JTZ1</accession>
<feature type="compositionally biased region" description="Polar residues" evidence="1">
    <location>
        <begin position="45"/>
        <end position="71"/>
    </location>
</feature>
<reference evidence="2 3" key="1">
    <citation type="submission" date="2019-05" db="EMBL/GenBank/DDBJ databases">
        <title>Mycolicibacterium sphagni ENV482 genome assembly.</title>
        <authorList>
            <person name="Chen W."/>
            <person name="Faulkner N.W."/>
            <person name="Hyman M.R."/>
        </authorList>
    </citation>
    <scope>NUCLEOTIDE SEQUENCE [LARGE SCALE GENOMIC DNA]</scope>
    <source>
        <strain evidence="2 3">ENV482</strain>
    </source>
</reference>
<evidence type="ECO:0008006" key="4">
    <source>
        <dbReference type="Google" id="ProtNLM"/>
    </source>
</evidence>
<comment type="caution">
    <text evidence="2">The sequence shown here is derived from an EMBL/GenBank/DDBJ whole genome shotgun (WGS) entry which is preliminary data.</text>
</comment>
<sequence length="549" mass="54942">MSSSNYVGHVRGLAVALGIGAAITNGQGIAWAAPSTGSSGSSSTAESDMSGPQPQASTAVTSPSTTKSLTVGATRAPAPGQRRSKQTRGPAPTSDSGRKGHPSTPTSNTRLAHDASNTDRLRPQNLPVSMSTADVSQRAHVIKTVVGIAESQLRGPSQPDTSSTRASDSTVGATESRSTIVPSAPATSVPSTALVGNTFSGLLRAIALTSLGGYSPLAPVEPPTDWAFLAWTRRQYSGFRFDPVKAELAASGRSTPDVVAATRVNTLAGPAFSTRASAVQGQLNSLVSVLRYTFLNTTPTADPVQNPGQSETGVVTGNLNGGPNGASLTYTVTQNPVAGVAAVNADGTFTYSPDADLAHNGGTDKFTVTVDSGSAYRLNGALGAIQEVLHSIAKALGLSGPDTTVVVVSVSIVPVNQPPVATGYTASSPDPLTGTVTGTATATDPNNDTLTYTGPTTSTGGGTVTVSPTGAFTYTPTTDAQHNAATIGAGSALTQDSFTVTITDAHGGQTTQTITVAINPTNTAPVAGTALVGTANPTTGTVIGSAVAT</sequence>
<dbReference type="Proteomes" id="UP000708347">
    <property type="component" value="Unassembled WGS sequence"/>
</dbReference>
<dbReference type="EMBL" id="VBSB01000007">
    <property type="protein sequence ID" value="NTY60274.1"/>
    <property type="molecule type" value="Genomic_DNA"/>
</dbReference>
<gene>
    <name evidence="2" type="ORF">FEG63_12025</name>
</gene>
<evidence type="ECO:0000313" key="3">
    <source>
        <dbReference type="Proteomes" id="UP000708347"/>
    </source>
</evidence>
<feature type="compositionally biased region" description="Basic and acidic residues" evidence="1">
    <location>
        <begin position="111"/>
        <end position="122"/>
    </location>
</feature>
<feature type="compositionally biased region" description="Low complexity" evidence="1">
    <location>
        <begin position="35"/>
        <end position="44"/>
    </location>
</feature>
<feature type="non-terminal residue" evidence="2">
    <location>
        <position position="549"/>
    </location>
</feature>
<feature type="region of interest" description="Disordered" evidence="1">
    <location>
        <begin position="33"/>
        <end position="136"/>
    </location>
</feature>
<dbReference type="InterPro" id="IPR010221">
    <property type="entry name" value="VCBS_dom"/>
</dbReference>
<feature type="compositionally biased region" description="Low complexity" evidence="1">
    <location>
        <begin position="453"/>
        <end position="463"/>
    </location>
</feature>
<evidence type="ECO:0000256" key="1">
    <source>
        <dbReference type="SAM" id="MobiDB-lite"/>
    </source>
</evidence>
<dbReference type="Pfam" id="PF17963">
    <property type="entry name" value="Big_9"/>
    <property type="match status" value="2"/>
</dbReference>
<protein>
    <recommendedName>
        <fullName evidence="4">RapA2 cadherin-like domain-containing protein</fullName>
    </recommendedName>
</protein>
<keyword evidence="3" id="KW-1185">Reference proteome</keyword>
<feature type="region of interest" description="Disordered" evidence="1">
    <location>
        <begin position="439"/>
        <end position="463"/>
    </location>
</feature>
<organism evidence="2 3">
    <name type="scientific">Mycolicibacterium sphagni</name>
    <dbReference type="NCBI Taxonomy" id="1786"/>
    <lineage>
        <taxon>Bacteria</taxon>
        <taxon>Bacillati</taxon>
        <taxon>Actinomycetota</taxon>
        <taxon>Actinomycetes</taxon>
        <taxon>Mycobacteriales</taxon>
        <taxon>Mycobacteriaceae</taxon>
        <taxon>Mycolicibacterium</taxon>
    </lineage>
</organism>
<dbReference type="NCBIfam" id="TIGR01965">
    <property type="entry name" value="VCBS_repeat"/>
    <property type="match status" value="1"/>
</dbReference>
<feature type="region of interest" description="Disordered" evidence="1">
    <location>
        <begin position="150"/>
        <end position="187"/>
    </location>
</feature>
<name>A0ABX2JTZ1_9MYCO</name>